<reference evidence="7 8" key="1">
    <citation type="submission" date="2019-07" db="EMBL/GenBank/DDBJ databases">
        <title>Whole genome shotgun sequence of Aliivibrio fischeri NBRC 101058.</title>
        <authorList>
            <person name="Hosoyama A."/>
            <person name="Uohara A."/>
            <person name="Ohji S."/>
            <person name="Ichikawa N."/>
        </authorList>
    </citation>
    <scope>NUCLEOTIDE SEQUENCE [LARGE SCALE GENOMIC DNA]</scope>
    <source>
        <strain evidence="7 8">NBRC 101058</strain>
    </source>
</reference>
<sequence length="267" mass="27478">MTVDFGSLFVLYLLLGSIVGVMAGLLGIGGGLLVVPALLWLLPQAGIDHSIVMQMALGTSLATIILTSSSSALNHLRLGNVEVALIRSLAPGVIAGGFLGSYVAELIPSQYLPKVFGIIVLLLALQMLLALKFTATRTMPSPLKIVASGGVIGVVSSLAGIGGGSLTVPYLSFHGVEMRKAIGSSSLCGTLIALAGMIGFILHGVQVTNLPSMSLGYVYLPALCGIGVTSILTTRIGAKLTSHLPTSTLKKIFAVFLVFIGSKMFLG</sequence>
<keyword evidence="3 6" id="KW-0812">Transmembrane</keyword>
<evidence type="ECO:0000256" key="5">
    <source>
        <dbReference type="ARBA" id="ARBA00023136"/>
    </source>
</evidence>
<comment type="caution">
    <text evidence="7">The sequence shown here is derived from an EMBL/GenBank/DDBJ whole genome shotgun (WGS) entry which is preliminary data.</text>
</comment>
<dbReference type="Pfam" id="PF01925">
    <property type="entry name" value="TauE"/>
    <property type="match status" value="1"/>
</dbReference>
<comment type="subcellular location">
    <subcellularLocation>
        <location evidence="6">Cell membrane</location>
        <topology evidence="6">Multi-pass membrane protein</topology>
    </subcellularLocation>
    <subcellularLocation>
        <location evidence="1">Membrane</location>
        <topology evidence="1">Multi-pass membrane protein</topology>
    </subcellularLocation>
</comment>
<evidence type="ECO:0000256" key="6">
    <source>
        <dbReference type="RuleBase" id="RU363041"/>
    </source>
</evidence>
<dbReference type="RefSeq" id="WP_146864393.1">
    <property type="nucleotide sequence ID" value="NZ_BJTZ01000012.1"/>
</dbReference>
<gene>
    <name evidence="7" type="ORF">AFI02nite_21850</name>
</gene>
<keyword evidence="4 6" id="KW-1133">Transmembrane helix</keyword>
<evidence type="ECO:0000313" key="8">
    <source>
        <dbReference type="Proteomes" id="UP000321787"/>
    </source>
</evidence>
<feature type="transmembrane region" description="Helical" evidence="6">
    <location>
        <begin position="12"/>
        <end position="39"/>
    </location>
</feature>
<feature type="transmembrane region" description="Helical" evidence="6">
    <location>
        <begin position="85"/>
        <end position="104"/>
    </location>
</feature>
<proteinExistence type="inferred from homology"/>
<dbReference type="Proteomes" id="UP000321787">
    <property type="component" value="Unassembled WGS sequence"/>
</dbReference>
<feature type="transmembrane region" description="Helical" evidence="6">
    <location>
        <begin position="185"/>
        <end position="205"/>
    </location>
</feature>
<evidence type="ECO:0000256" key="1">
    <source>
        <dbReference type="ARBA" id="ARBA00004141"/>
    </source>
</evidence>
<name>A0A510UHX3_ALIFS</name>
<accession>A0A510UHX3</accession>
<organism evidence="7 8">
    <name type="scientific">Aliivibrio fischeri</name>
    <name type="common">Vibrio fischeri</name>
    <dbReference type="NCBI Taxonomy" id="668"/>
    <lineage>
        <taxon>Bacteria</taxon>
        <taxon>Pseudomonadati</taxon>
        <taxon>Pseudomonadota</taxon>
        <taxon>Gammaproteobacteria</taxon>
        <taxon>Vibrionales</taxon>
        <taxon>Vibrionaceae</taxon>
        <taxon>Aliivibrio</taxon>
    </lineage>
</organism>
<evidence type="ECO:0000256" key="3">
    <source>
        <dbReference type="ARBA" id="ARBA00022692"/>
    </source>
</evidence>
<feature type="transmembrane region" description="Helical" evidence="6">
    <location>
        <begin position="151"/>
        <end position="173"/>
    </location>
</feature>
<dbReference type="InterPro" id="IPR002781">
    <property type="entry name" value="TM_pro_TauE-like"/>
</dbReference>
<dbReference type="GO" id="GO:0005886">
    <property type="term" value="C:plasma membrane"/>
    <property type="evidence" value="ECO:0007669"/>
    <property type="project" value="UniProtKB-SubCell"/>
</dbReference>
<feature type="transmembrane region" description="Helical" evidence="6">
    <location>
        <begin position="51"/>
        <end position="73"/>
    </location>
</feature>
<comment type="similarity">
    <text evidence="2 6">Belongs to the 4-toluene sulfonate uptake permease (TSUP) (TC 2.A.102) family.</text>
</comment>
<protein>
    <recommendedName>
        <fullName evidence="6">Probable membrane transporter protein</fullName>
    </recommendedName>
</protein>
<evidence type="ECO:0000313" key="7">
    <source>
        <dbReference type="EMBL" id="GEK14149.1"/>
    </source>
</evidence>
<dbReference type="EMBL" id="BJTZ01000012">
    <property type="protein sequence ID" value="GEK14149.1"/>
    <property type="molecule type" value="Genomic_DNA"/>
</dbReference>
<dbReference type="PANTHER" id="PTHR43483">
    <property type="entry name" value="MEMBRANE TRANSPORTER PROTEIN HI_0806-RELATED"/>
    <property type="match status" value="1"/>
</dbReference>
<keyword evidence="6" id="KW-1003">Cell membrane</keyword>
<feature type="transmembrane region" description="Helical" evidence="6">
    <location>
        <begin position="217"/>
        <end position="236"/>
    </location>
</feature>
<keyword evidence="5 6" id="KW-0472">Membrane</keyword>
<dbReference type="AlphaFoldDB" id="A0A510UHX3"/>
<feature type="transmembrane region" description="Helical" evidence="6">
    <location>
        <begin position="111"/>
        <end position="131"/>
    </location>
</feature>
<dbReference type="PANTHER" id="PTHR43483:SF3">
    <property type="entry name" value="MEMBRANE TRANSPORTER PROTEIN HI_0806-RELATED"/>
    <property type="match status" value="1"/>
</dbReference>
<evidence type="ECO:0000256" key="2">
    <source>
        <dbReference type="ARBA" id="ARBA00009142"/>
    </source>
</evidence>
<evidence type="ECO:0000256" key="4">
    <source>
        <dbReference type="ARBA" id="ARBA00022989"/>
    </source>
</evidence>